<dbReference type="GO" id="GO:0003677">
    <property type="term" value="F:DNA binding"/>
    <property type="evidence" value="ECO:0007669"/>
    <property type="project" value="UniProtKB-KW"/>
</dbReference>
<evidence type="ECO:0000256" key="3">
    <source>
        <dbReference type="ARBA" id="ARBA00023163"/>
    </source>
</evidence>
<organism evidence="5 6">
    <name type="scientific">Leucobacter aridicollis</name>
    <dbReference type="NCBI Taxonomy" id="283878"/>
    <lineage>
        <taxon>Bacteria</taxon>
        <taxon>Bacillati</taxon>
        <taxon>Actinomycetota</taxon>
        <taxon>Actinomycetes</taxon>
        <taxon>Micrococcales</taxon>
        <taxon>Microbacteriaceae</taxon>
        <taxon>Leucobacter</taxon>
    </lineage>
</organism>
<dbReference type="Gene3D" id="3.40.1410.10">
    <property type="entry name" value="Chorismate lyase-like"/>
    <property type="match status" value="1"/>
</dbReference>
<protein>
    <submittedName>
        <fullName evidence="5">GntR family transcriptional regulator</fullName>
    </submittedName>
</protein>
<proteinExistence type="predicted"/>
<keyword evidence="3" id="KW-0804">Transcription</keyword>
<dbReference type="EMBL" id="JACCBD010000001">
    <property type="protein sequence ID" value="NYD27557.1"/>
    <property type="molecule type" value="Genomic_DNA"/>
</dbReference>
<dbReference type="Pfam" id="PF00392">
    <property type="entry name" value="GntR"/>
    <property type="match status" value="1"/>
</dbReference>
<name>A0A852R492_9MICO</name>
<reference evidence="5 6" key="1">
    <citation type="submission" date="2020-07" db="EMBL/GenBank/DDBJ databases">
        <title>Sequencing the genomes of 1000 actinobacteria strains.</title>
        <authorList>
            <person name="Klenk H.-P."/>
        </authorList>
    </citation>
    <scope>NUCLEOTIDE SEQUENCE [LARGE SCALE GENOMIC DNA]</scope>
    <source>
        <strain evidence="5 6">DSM 17380</strain>
    </source>
</reference>
<evidence type="ECO:0000313" key="5">
    <source>
        <dbReference type="EMBL" id="NYD27557.1"/>
    </source>
</evidence>
<dbReference type="PROSITE" id="PS50949">
    <property type="entry name" value="HTH_GNTR"/>
    <property type="match status" value="1"/>
</dbReference>
<dbReference type="InterPro" id="IPR036388">
    <property type="entry name" value="WH-like_DNA-bd_sf"/>
</dbReference>
<gene>
    <name evidence="5" type="ORF">BJ960_002360</name>
</gene>
<dbReference type="PRINTS" id="PR00035">
    <property type="entry name" value="HTHGNTR"/>
</dbReference>
<accession>A0A852R492</accession>
<dbReference type="SUPFAM" id="SSF64288">
    <property type="entry name" value="Chorismate lyase-like"/>
    <property type="match status" value="1"/>
</dbReference>
<dbReference type="InterPro" id="IPR011663">
    <property type="entry name" value="UTRA"/>
</dbReference>
<sequence length="251" mass="27372">MTADSTRSHTAIMRDLLARIVDGEFAPGTTLPSESRLSQHYGAARGTVRNALAALEGRGLVAPVQGSGWVVRSSRQNQSFAELRSFAQWARSKGMTPGGLVRLAEFGEASQSEARRLRVAPSSRVIRVTRTRSLDGRTVMLERTCYPEWIADKIASIPDDEASVVETLRTQFGVDTAHAEHSIDAIPASSADAELLGIRRSSPLLRVRRVSFTRGGAPIEFGEDRYLPDTVTFQVATSSDSNALNRAEFLQ</sequence>
<dbReference type="SMART" id="SM00866">
    <property type="entry name" value="UTRA"/>
    <property type="match status" value="1"/>
</dbReference>
<dbReference type="RefSeq" id="WP_237463455.1">
    <property type="nucleotide sequence ID" value="NZ_BAAALZ010000001.1"/>
</dbReference>
<dbReference type="CDD" id="cd07377">
    <property type="entry name" value="WHTH_GntR"/>
    <property type="match status" value="1"/>
</dbReference>
<dbReference type="GO" id="GO:0045892">
    <property type="term" value="P:negative regulation of DNA-templated transcription"/>
    <property type="evidence" value="ECO:0007669"/>
    <property type="project" value="TreeGrafter"/>
</dbReference>
<dbReference type="GO" id="GO:0003700">
    <property type="term" value="F:DNA-binding transcription factor activity"/>
    <property type="evidence" value="ECO:0007669"/>
    <property type="project" value="InterPro"/>
</dbReference>
<dbReference type="Pfam" id="PF07702">
    <property type="entry name" value="UTRA"/>
    <property type="match status" value="1"/>
</dbReference>
<keyword evidence="2" id="KW-0238">DNA-binding</keyword>
<evidence type="ECO:0000256" key="1">
    <source>
        <dbReference type="ARBA" id="ARBA00023015"/>
    </source>
</evidence>
<keyword evidence="6" id="KW-1185">Reference proteome</keyword>
<dbReference type="SMART" id="SM00345">
    <property type="entry name" value="HTH_GNTR"/>
    <property type="match status" value="1"/>
</dbReference>
<dbReference type="PANTHER" id="PTHR44846">
    <property type="entry name" value="MANNOSYL-D-GLYCERATE TRANSPORT/METABOLISM SYSTEM REPRESSOR MNGR-RELATED"/>
    <property type="match status" value="1"/>
</dbReference>
<dbReference type="InterPro" id="IPR036390">
    <property type="entry name" value="WH_DNA-bd_sf"/>
</dbReference>
<dbReference type="InterPro" id="IPR050679">
    <property type="entry name" value="Bact_HTH_transcr_reg"/>
</dbReference>
<evidence type="ECO:0000256" key="2">
    <source>
        <dbReference type="ARBA" id="ARBA00023125"/>
    </source>
</evidence>
<dbReference type="AlphaFoldDB" id="A0A852R492"/>
<dbReference type="InterPro" id="IPR028978">
    <property type="entry name" value="Chorismate_lyase_/UTRA_dom_sf"/>
</dbReference>
<dbReference type="PANTHER" id="PTHR44846:SF1">
    <property type="entry name" value="MANNOSYL-D-GLYCERATE TRANSPORT_METABOLISM SYSTEM REPRESSOR MNGR-RELATED"/>
    <property type="match status" value="1"/>
</dbReference>
<evidence type="ECO:0000259" key="4">
    <source>
        <dbReference type="PROSITE" id="PS50949"/>
    </source>
</evidence>
<dbReference type="Proteomes" id="UP000586095">
    <property type="component" value="Unassembled WGS sequence"/>
</dbReference>
<dbReference type="SUPFAM" id="SSF46785">
    <property type="entry name" value="Winged helix' DNA-binding domain"/>
    <property type="match status" value="1"/>
</dbReference>
<feature type="domain" description="HTH gntR-type" evidence="4">
    <location>
        <begin position="6"/>
        <end position="74"/>
    </location>
</feature>
<dbReference type="InterPro" id="IPR000524">
    <property type="entry name" value="Tscrpt_reg_HTH_GntR"/>
</dbReference>
<evidence type="ECO:0000313" key="6">
    <source>
        <dbReference type="Proteomes" id="UP000586095"/>
    </source>
</evidence>
<comment type="caution">
    <text evidence="5">The sequence shown here is derived from an EMBL/GenBank/DDBJ whole genome shotgun (WGS) entry which is preliminary data.</text>
</comment>
<keyword evidence="1" id="KW-0805">Transcription regulation</keyword>
<dbReference type="Gene3D" id="1.10.10.10">
    <property type="entry name" value="Winged helix-like DNA-binding domain superfamily/Winged helix DNA-binding domain"/>
    <property type="match status" value="1"/>
</dbReference>